<evidence type="ECO:0000256" key="1">
    <source>
        <dbReference type="SAM" id="MobiDB-lite"/>
    </source>
</evidence>
<name>C0P2P1_MAIZE</name>
<accession>C0P2P1</accession>
<feature type="compositionally biased region" description="Basic and acidic residues" evidence="1">
    <location>
        <begin position="372"/>
        <end position="381"/>
    </location>
</feature>
<feature type="compositionally biased region" description="Basic residues" evidence="1">
    <location>
        <begin position="410"/>
        <end position="419"/>
    </location>
</feature>
<organism evidence="2">
    <name type="scientific">Zea mays</name>
    <name type="common">Maize</name>
    <dbReference type="NCBI Taxonomy" id="4577"/>
    <lineage>
        <taxon>Eukaryota</taxon>
        <taxon>Viridiplantae</taxon>
        <taxon>Streptophyta</taxon>
        <taxon>Embryophyta</taxon>
        <taxon>Tracheophyta</taxon>
        <taxon>Spermatophyta</taxon>
        <taxon>Magnoliopsida</taxon>
        <taxon>Liliopsida</taxon>
        <taxon>Poales</taxon>
        <taxon>Poaceae</taxon>
        <taxon>PACMAD clade</taxon>
        <taxon>Panicoideae</taxon>
        <taxon>Andropogonodae</taxon>
        <taxon>Andropogoneae</taxon>
        <taxon>Tripsacinae</taxon>
        <taxon>Zea</taxon>
    </lineage>
</organism>
<reference evidence="2" key="2">
    <citation type="submission" date="2012-06" db="EMBL/GenBank/DDBJ databases">
        <authorList>
            <person name="Yu Y."/>
            <person name="Currie J."/>
            <person name="Lomeli R."/>
            <person name="Angelova A."/>
            <person name="Collura K."/>
            <person name="Wissotski M."/>
            <person name="Campos D."/>
            <person name="Kudrna D."/>
            <person name="Golser W."/>
            <person name="Ashely E."/>
            <person name="Descour A."/>
            <person name="Fernandes J."/>
            <person name="Soderlund C."/>
            <person name="Walbot V."/>
        </authorList>
    </citation>
    <scope>NUCLEOTIDE SEQUENCE</scope>
    <source>
        <strain evidence="2">B73</strain>
    </source>
</reference>
<reference evidence="2" key="1">
    <citation type="journal article" date="2009" name="PLoS Genet.">
        <title>Sequencing, mapping, and analysis of 27,455 maize full-length cDNAs.</title>
        <authorList>
            <person name="Soderlund C."/>
            <person name="Descour A."/>
            <person name="Kudrna D."/>
            <person name="Bomhoff M."/>
            <person name="Boyd L."/>
            <person name="Currie J."/>
            <person name="Angelova A."/>
            <person name="Collura K."/>
            <person name="Wissotski M."/>
            <person name="Ashley E."/>
            <person name="Morrow D."/>
            <person name="Fernandes J."/>
            <person name="Walbot V."/>
            <person name="Yu Y."/>
        </authorList>
    </citation>
    <scope>NUCLEOTIDE SEQUENCE</scope>
    <source>
        <strain evidence="2">B73</strain>
    </source>
</reference>
<dbReference type="AlphaFoldDB" id="C0P2P1"/>
<proteinExistence type="evidence at transcript level"/>
<protein>
    <submittedName>
        <fullName evidence="2">Uncharacterized protein</fullName>
    </submittedName>
</protein>
<feature type="region of interest" description="Disordered" evidence="1">
    <location>
        <begin position="372"/>
        <end position="419"/>
    </location>
</feature>
<sequence>MPCSHEFAASITGISCGNNACLSKIAVKGMLAIGLEVEVHGVRRVGLHRVRLVADAARPDRGTVDALLAAREVDVLLQHHLVRRRLRHAPFPARHLRSHRLKGLRISEDADVVDRRHVAAEQAEIPLRHRPWLEVLVEEGEDGDLEGAVGHERRADAGAEVADGVAVVVPGEVRADADLPVLPGRWPPGLRHGDVDVPEAHPPDGRVHGVELRVQHVAVHQPGALVHDAVVHPEQREVEAAVVGERVERVRVHHERRAGRAEEPEQRPHDGRVVAVAEPRRRRLLRGGEHPERVRGGDLHPAVQGRGDQRGVQVLHGRHQRQQQRPVGLGGHLVADQEARDIGGARVGRHVVAHPAPREGQIQQVRDDAVGHRHVHGEARAGEGPQQDRVGVQQPHAVEDGVPGQEPRHVGRRRERRAPRAVVDADAASVRACDGRNQEQRWKEDLEQDGAECHRGKIGCCHLLLLLSTYY</sequence>
<dbReference type="EMBL" id="BT062560">
    <property type="protein sequence ID" value="ACN27257.1"/>
    <property type="molecule type" value="mRNA"/>
</dbReference>
<evidence type="ECO:0000313" key="2">
    <source>
        <dbReference type="EMBL" id="ACN27257.1"/>
    </source>
</evidence>